<organism evidence="1 2">
    <name type="scientific">Rothia aeria</name>
    <dbReference type="NCBI Taxonomy" id="172042"/>
    <lineage>
        <taxon>Bacteria</taxon>
        <taxon>Bacillati</taxon>
        <taxon>Actinomycetota</taxon>
        <taxon>Actinomycetes</taxon>
        <taxon>Micrococcales</taxon>
        <taxon>Micrococcaceae</taxon>
        <taxon>Rothia</taxon>
    </lineage>
</organism>
<dbReference type="Proteomes" id="UP000250241">
    <property type="component" value="Chromosome"/>
</dbReference>
<evidence type="ECO:0000313" key="1">
    <source>
        <dbReference type="EMBL" id="BAV87133.1"/>
    </source>
</evidence>
<reference evidence="1 2" key="1">
    <citation type="submission" date="2016-10" db="EMBL/GenBank/DDBJ databases">
        <title>Genome sequence of Rothia aeria strain JCM11412.</title>
        <authorList>
            <person name="Nambu T."/>
        </authorList>
    </citation>
    <scope>NUCLEOTIDE SEQUENCE [LARGE SCALE GENOMIC DNA]</scope>
    <source>
        <strain evidence="1 2">JCM 11412</strain>
    </source>
</reference>
<protein>
    <submittedName>
        <fullName evidence="1">Uncharacterized protein</fullName>
    </submittedName>
</protein>
<dbReference type="EMBL" id="AP017895">
    <property type="protein sequence ID" value="BAV87133.1"/>
    <property type="molecule type" value="Genomic_DNA"/>
</dbReference>
<keyword evidence="2" id="KW-1185">Reference proteome</keyword>
<dbReference type="KEGG" id="raj:RA11412_0834"/>
<accession>A0A2Z5QXR4</accession>
<sequence length="44" mass="4849">MPEYTGATNVKYAQQRSNSGLACQTSNNPVLKAVQNNLKFYSVL</sequence>
<evidence type="ECO:0000313" key="2">
    <source>
        <dbReference type="Proteomes" id="UP000250241"/>
    </source>
</evidence>
<gene>
    <name evidence="1" type="ORF">RA11412_0834</name>
</gene>
<proteinExistence type="predicted"/>
<dbReference type="AlphaFoldDB" id="A0A2Z5QXR4"/>
<name>A0A2Z5QXR4_9MICC</name>